<dbReference type="AlphaFoldDB" id="A0AAN7USS5"/>
<comment type="caution">
    <text evidence="1">The sequence shown here is derived from an EMBL/GenBank/DDBJ whole genome shotgun (WGS) entry which is preliminary data.</text>
</comment>
<gene>
    <name evidence="1" type="ORF">RRF57_010659</name>
</gene>
<dbReference type="Proteomes" id="UP001305414">
    <property type="component" value="Unassembled WGS sequence"/>
</dbReference>
<accession>A0AAN7USS5</accession>
<evidence type="ECO:0000313" key="2">
    <source>
        <dbReference type="Proteomes" id="UP001305414"/>
    </source>
</evidence>
<protein>
    <submittedName>
        <fullName evidence="1">Uncharacterized protein</fullName>
    </submittedName>
</protein>
<reference evidence="1 2" key="1">
    <citation type="submission" date="2023-10" db="EMBL/GenBank/DDBJ databases">
        <title>Draft genome sequence of Xylaria bambusicola isolate GMP-LS, the root and basal stem rot pathogen of sugarcane in Indonesia.</title>
        <authorList>
            <person name="Selvaraj P."/>
            <person name="Muralishankar V."/>
            <person name="Muruganantham S."/>
            <person name="Sp S."/>
            <person name="Haryani S."/>
            <person name="Lau K.J.X."/>
            <person name="Naqvi N.I."/>
        </authorList>
    </citation>
    <scope>NUCLEOTIDE SEQUENCE [LARGE SCALE GENOMIC DNA]</scope>
    <source>
        <strain evidence="1">GMP-LS</strain>
    </source>
</reference>
<keyword evidence="2" id="KW-1185">Reference proteome</keyword>
<name>A0AAN7USS5_9PEZI</name>
<proteinExistence type="predicted"/>
<evidence type="ECO:0000313" key="1">
    <source>
        <dbReference type="EMBL" id="KAK5634947.1"/>
    </source>
</evidence>
<sequence>MGNYLDASCLGKIQSIAIDIQRPKVKGGKLCVQGHETLFRELMKSHWDFTRDLPLLVSIRLVFDFEAARIPYEDLSGEKHSTKKTREISHEDLSKALASDKHGFHHVGPESFCLSGLETFSEEPLACLCDRQGSEIVFPEWVEVIECLARHDINEVLGCIIDVRMVMNVCGPHL</sequence>
<dbReference type="EMBL" id="JAWHQM010000046">
    <property type="protein sequence ID" value="KAK5634947.1"/>
    <property type="molecule type" value="Genomic_DNA"/>
</dbReference>
<organism evidence="1 2">
    <name type="scientific">Xylaria bambusicola</name>
    <dbReference type="NCBI Taxonomy" id="326684"/>
    <lineage>
        <taxon>Eukaryota</taxon>
        <taxon>Fungi</taxon>
        <taxon>Dikarya</taxon>
        <taxon>Ascomycota</taxon>
        <taxon>Pezizomycotina</taxon>
        <taxon>Sordariomycetes</taxon>
        <taxon>Xylariomycetidae</taxon>
        <taxon>Xylariales</taxon>
        <taxon>Xylariaceae</taxon>
        <taxon>Xylaria</taxon>
    </lineage>
</organism>